<dbReference type="Pfam" id="PF16495">
    <property type="entry name" value="SWIRM-assoc_1"/>
    <property type="match status" value="1"/>
</dbReference>
<dbReference type="GO" id="GO:0005634">
    <property type="term" value="C:nucleus"/>
    <property type="evidence" value="ECO:0007669"/>
    <property type="project" value="UniProtKB-ARBA"/>
</dbReference>
<dbReference type="RefSeq" id="XP_021286152.1">
    <property type="nucleotide sequence ID" value="XM_021430477.1"/>
</dbReference>
<dbReference type="InterPro" id="IPR036388">
    <property type="entry name" value="WH-like_DNA-bd_sf"/>
</dbReference>
<dbReference type="GeneID" id="110417890"/>
<dbReference type="CDD" id="cd00167">
    <property type="entry name" value="SANT"/>
    <property type="match status" value="1"/>
</dbReference>
<dbReference type="InterPro" id="IPR001005">
    <property type="entry name" value="SANT/Myb"/>
</dbReference>
<evidence type="ECO:0000256" key="4">
    <source>
        <dbReference type="ARBA" id="ARBA00023125"/>
    </source>
</evidence>
<protein>
    <submittedName>
        <fullName evidence="12">SWI/SNF complex subunit SWI3A</fullName>
    </submittedName>
</protein>
<evidence type="ECO:0000259" key="10">
    <source>
        <dbReference type="PROSITE" id="PS51293"/>
    </source>
</evidence>
<evidence type="ECO:0000256" key="6">
    <source>
        <dbReference type="ARBA" id="ARBA00023242"/>
    </source>
</evidence>
<dbReference type="InterPro" id="IPR009057">
    <property type="entry name" value="Homeodomain-like_sf"/>
</dbReference>
<dbReference type="InterPro" id="IPR007526">
    <property type="entry name" value="SWIRM"/>
</dbReference>
<dbReference type="Gene3D" id="1.10.10.60">
    <property type="entry name" value="Homeodomain-like"/>
    <property type="match status" value="1"/>
</dbReference>
<proteinExistence type="predicted"/>
<name>A0A6J1AG15_9ROSI</name>
<dbReference type="PANTHER" id="PTHR12802">
    <property type="entry name" value="SWI/SNF COMPLEX-RELATED"/>
    <property type="match status" value="1"/>
</dbReference>
<dbReference type="InterPro" id="IPR032451">
    <property type="entry name" value="SMARCC_C"/>
</dbReference>
<dbReference type="SUPFAM" id="SSF46689">
    <property type="entry name" value="Homeodomain-like"/>
    <property type="match status" value="2"/>
</dbReference>
<sequence>MRPFLSPNSNPILPGINIANPESDPKRQKSKLAKDPGMENNTRHDPNPESTRPEEPELDLYTIPSYSSWFAWNDIHETERQALKEFFEGSSISRTPKIYKEYRDFIINKYREDPSRRLTFTEIRKSLVGDVTLLHKVFLFLETWGLINFVAPPRPREGSEKDDTVRVEGGAPNGVRVVATPNSLRPLSAPVVKGKSSDGGAGEGGLKLPPLASFSDVFGDLKRLRCGNCGDDCGSEYYEYIKDHFIVCVKCFKSGNYGENKSMDDFNLKNGSGNSATNGDVWTEAETLLLLESVLKHGDDWDLVAQDVQTKSKLDCITKLIELPFGESLIDSVNGRANSSGPRMNMNSVKPVPVPSEHQENIRNEDQGPNLGHDSTHENEQNGDSENEEPPLKKKRTTSISDAESSLMKQVALISTMVGPQITAAAAEAAVVVLSEEMACPREIFDGDEINLTNGLLSPTSIGQRERAYHDEESEMKERASPSETQETSPKKNDVPLPLRIRAAVATGLGAAAAHAKLLAEHEEREIEHLVATIIEAQLKKLHSKIKHCEDAELLMKKEYAAIEDLREYIVGERINILQRTFNTGIPKLRVHTSVQ</sequence>
<evidence type="ECO:0000256" key="2">
    <source>
        <dbReference type="ARBA" id="ARBA00022853"/>
    </source>
</evidence>
<evidence type="ECO:0000256" key="3">
    <source>
        <dbReference type="ARBA" id="ARBA00023015"/>
    </source>
</evidence>
<dbReference type="GO" id="GO:0003677">
    <property type="term" value="F:DNA binding"/>
    <property type="evidence" value="ECO:0007669"/>
    <property type="project" value="UniProtKB-KW"/>
</dbReference>
<dbReference type="PANTHER" id="PTHR12802:SF140">
    <property type="entry name" value="SWI_SNF COMPLEX SUBUNIT SWI3A"/>
    <property type="match status" value="1"/>
</dbReference>
<keyword evidence="4" id="KW-0238">DNA-binding</keyword>
<accession>A0A6J1AG15</accession>
<evidence type="ECO:0000256" key="1">
    <source>
        <dbReference type="ARBA" id="ARBA00022473"/>
    </source>
</evidence>
<keyword evidence="11" id="KW-1185">Reference proteome</keyword>
<gene>
    <name evidence="12" type="primary">LOC110417890</name>
</gene>
<feature type="region of interest" description="Disordered" evidence="7">
    <location>
        <begin position="456"/>
        <end position="496"/>
    </location>
</feature>
<keyword evidence="6" id="KW-0539">Nucleus</keyword>
<evidence type="ECO:0000313" key="11">
    <source>
        <dbReference type="Proteomes" id="UP000504621"/>
    </source>
</evidence>
<evidence type="ECO:0000259" key="9">
    <source>
        <dbReference type="PROSITE" id="PS50934"/>
    </source>
</evidence>
<evidence type="ECO:0000259" key="8">
    <source>
        <dbReference type="PROSITE" id="PS50090"/>
    </source>
</evidence>
<keyword evidence="1" id="KW-0217">Developmental protein</keyword>
<feature type="domain" description="SANT" evidence="10">
    <location>
        <begin position="280"/>
        <end position="328"/>
    </location>
</feature>
<evidence type="ECO:0000313" key="12">
    <source>
        <dbReference type="RefSeq" id="XP_021286152.1"/>
    </source>
</evidence>
<feature type="compositionally biased region" description="Basic and acidic residues" evidence="7">
    <location>
        <begin position="357"/>
        <end position="366"/>
    </location>
</feature>
<dbReference type="SMART" id="SM00717">
    <property type="entry name" value="SANT"/>
    <property type="match status" value="1"/>
</dbReference>
<feature type="domain" description="SWIRM" evidence="9">
    <location>
        <begin position="61"/>
        <end position="158"/>
    </location>
</feature>
<dbReference type="AlphaFoldDB" id="A0A6J1AG15"/>
<feature type="compositionally biased region" description="Basic and acidic residues" evidence="7">
    <location>
        <begin position="464"/>
        <end position="481"/>
    </location>
</feature>
<keyword evidence="2" id="KW-0156">Chromatin regulator</keyword>
<feature type="region of interest" description="Disordered" evidence="7">
    <location>
        <begin position="1"/>
        <end position="55"/>
    </location>
</feature>
<dbReference type="GO" id="GO:0006325">
    <property type="term" value="P:chromatin organization"/>
    <property type="evidence" value="ECO:0007669"/>
    <property type="project" value="UniProtKB-KW"/>
</dbReference>
<dbReference type="FunFam" id="1.10.10.10:FF:000020">
    <property type="entry name" value="SWI/SNF complex subunit SMARCC2 isoform c"/>
    <property type="match status" value="1"/>
</dbReference>
<dbReference type="PROSITE" id="PS50090">
    <property type="entry name" value="MYB_LIKE"/>
    <property type="match status" value="1"/>
</dbReference>
<feature type="compositionally biased region" description="Basic and acidic residues" evidence="7">
    <location>
        <begin position="23"/>
        <end position="55"/>
    </location>
</feature>
<feature type="domain" description="Myb-like" evidence="8">
    <location>
        <begin position="274"/>
        <end position="316"/>
    </location>
</feature>
<dbReference type="Gene3D" id="1.10.10.10">
    <property type="entry name" value="Winged helix-like DNA-binding domain superfamily/Winged helix DNA-binding domain"/>
    <property type="match status" value="1"/>
</dbReference>
<dbReference type="PROSITE" id="PS50934">
    <property type="entry name" value="SWIRM"/>
    <property type="match status" value="1"/>
</dbReference>
<evidence type="ECO:0000256" key="7">
    <source>
        <dbReference type="SAM" id="MobiDB-lite"/>
    </source>
</evidence>
<dbReference type="Pfam" id="PF00249">
    <property type="entry name" value="Myb_DNA-binding"/>
    <property type="match status" value="1"/>
</dbReference>
<dbReference type="InterPro" id="IPR017884">
    <property type="entry name" value="SANT_dom"/>
</dbReference>
<dbReference type="Pfam" id="PF04433">
    <property type="entry name" value="SWIRM"/>
    <property type="match status" value="1"/>
</dbReference>
<organism evidence="11 12">
    <name type="scientific">Herrania umbratica</name>
    <dbReference type="NCBI Taxonomy" id="108875"/>
    <lineage>
        <taxon>Eukaryota</taxon>
        <taxon>Viridiplantae</taxon>
        <taxon>Streptophyta</taxon>
        <taxon>Embryophyta</taxon>
        <taxon>Tracheophyta</taxon>
        <taxon>Spermatophyta</taxon>
        <taxon>Magnoliopsida</taxon>
        <taxon>eudicotyledons</taxon>
        <taxon>Gunneridae</taxon>
        <taxon>Pentapetalae</taxon>
        <taxon>rosids</taxon>
        <taxon>malvids</taxon>
        <taxon>Malvales</taxon>
        <taxon>Malvaceae</taxon>
        <taxon>Byttnerioideae</taxon>
        <taxon>Herrania</taxon>
    </lineage>
</organism>
<feature type="compositionally biased region" description="Polar residues" evidence="7">
    <location>
        <begin position="335"/>
        <end position="348"/>
    </location>
</feature>
<reference evidence="12" key="1">
    <citation type="submission" date="2025-08" db="UniProtKB">
        <authorList>
            <consortium name="RefSeq"/>
        </authorList>
    </citation>
    <scope>IDENTIFICATION</scope>
    <source>
        <tissue evidence="12">Leaf</tissue>
    </source>
</reference>
<evidence type="ECO:0000256" key="5">
    <source>
        <dbReference type="ARBA" id="ARBA00023163"/>
    </source>
</evidence>
<keyword evidence="3" id="KW-0805">Transcription regulation</keyword>
<feature type="compositionally biased region" description="Polar residues" evidence="7">
    <location>
        <begin position="1"/>
        <end position="11"/>
    </location>
</feature>
<keyword evidence="5" id="KW-0804">Transcription</keyword>
<dbReference type="Proteomes" id="UP000504621">
    <property type="component" value="Unplaced"/>
</dbReference>
<dbReference type="PROSITE" id="PS51293">
    <property type="entry name" value="SANT"/>
    <property type="match status" value="1"/>
</dbReference>
<dbReference type="OrthoDB" id="118550at2759"/>
<feature type="region of interest" description="Disordered" evidence="7">
    <location>
        <begin position="334"/>
        <end position="403"/>
    </location>
</feature>